<protein>
    <submittedName>
        <fullName evidence="2">Peptidase family-domain-containing protein</fullName>
    </submittedName>
</protein>
<gene>
    <name evidence="2" type="ORF">C8A00DRAFT_12496</name>
</gene>
<feature type="compositionally biased region" description="Acidic residues" evidence="1">
    <location>
        <begin position="588"/>
        <end position="603"/>
    </location>
</feature>
<evidence type="ECO:0000256" key="1">
    <source>
        <dbReference type="SAM" id="MobiDB-lite"/>
    </source>
</evidence>
<dbReference type="EMBL" id="MU856865">
    <property type="protein sequence ID" value="KAK4156560.1"/>
    <property type="molecule type" value="Genomic_DNA"/>
</dbReference>
<feature type="region of interest" description="Disordered" evidence="1">
    <location>
        <begin position="568"/>
        <end position="632"/>
    </location>
</feature>
<keyword evidence="3" id="KW-1185">Reference proteome</keyword>
<dbReference type="InterPro" id="IPR021917">
    <property type="entry name" value="Unchr_Zn-peptidase-like"/>
</dbReference>
<feature type="compositionally biased region" description="Acidic residues" evidence="1">
    <location>
        <begin position="612"/>
        <end position="632"/>
    </location>
</feature>
<dbReference type="PANTHER" id="PTHR21054">
    <property type="entry name" value="ZINC METALLOPROTEINASE-RELATED"/>
    <property type="match status" value="1"/>
</dbReference>
<sequence length="632" mass="69318">MIELYNFPTGQDAEVSEVYQRCVLVSGNVKSSNSAREENDEGYVVVETNDNSNNPLFPEQRWPTCGGYFKALALLSPGLNQIIIKSEQDVPCRIATPPLHLAIMVAKDSPLLIDCPPAKFGSVSSAHSSLDAAIAKFRTTAYMWQALTAEDFRAKGLGRRSFRLEEEWSADTLSQRFLNSPTMGQVPKIHLIRTDKTVAELRNPNFAQQNRRAHQKEELHKIFTNALLAHGAPFTTQAKPIVAGLILDAHYDLSNNTTNTNLILAHAALGSHNPHGLSLGMFGSHLAYAWPRCLEEVAPSLLDTACPGDTVGNDNDECDTLWRACAVGQGAFLHEIKCEGGIARVVFTPKGKEREGDERASIVKPVRSLRYLRRELAERFRVGTPVALEVTAMNGKQYSVANIWNLFRNRAYIPVPGTDIQLMQQSVSGGGGGGGDGDDDWAWAVMLKKRDSKGNLVDASKVDIRVGCGLDGAVVYYNDGEKIPCGPRGQGGNDPGMGGHQARKIALPKGVEISKVAVTRGNNGYVPPSSHKIIGFYGASGKWGMCNRFGIVAAPRDAVLPDSVYDMEELQNKPEEEGRQNKRRRIFEEDDEEEEDRDDDCSETPDGSCTSEDVDGNYDDGSDAEMEEIYQR</sequence>
<name>A0AAN6ZYC3_9PEZI</name>
<feature type="compositionally biased region" description="Basic and acidic residues" evidence="1">
    <location>
        <begin position="570"/>
        <end position="580"/>
    </location>
</feature>
<accession>A0AAN6ZYC3</accession>
<comment type="caution">
    <text evidence="2">The sequence shown here is derived from an EMBL/GenBank/DDBJ whole genome shotgun (WGS) entry which is preliminary data.</text>
</comment>
<evidence type="ECO:0000313" key="3">
    <source>
        <dbReference type="Proteomes" id="UP001302745"/>
    </source>
</evidence>
<dbReference type="GO" id="GO:0005737">
    <property type="term" value="C:cytoplasm"/>
    <property type="evidence" value="ECO:0007669"/>
    <property type="project" value="TreeGrafter"/>
</dbReference>
<dbReference type="AlphaFoldDB" id="A0AAN6ZYC3"/>
<dbReference type="Pfam" id="PF12044">
    <property type="entry name" value="Metallopep"/>
    <property type="match status" value="1"/>
</dbReference>
<proteinExistence type="predicted"/>
<dbReference type="Proteomes" id="UP001302745">
    <property type="component" value="Unassembled WGS sequence"/>
</dbReference>
<reference evidence="2" key="2">
    <citation type="submission" date="2023-05" db="EMBL/GenBank/DDBJ databases">
        <authorList>
            <consortium name="Lawrence Berkeley National Laboratory"/>
            <person name="Steindorff A."/>
            <person name="Hensen N."/>
            <person name="Bonometti L."/>
            <person name="Westerberg I."/>
            <person name="Brannstrom I.O."/>
            <person name="Guillou S."/>
            <person name="Cros-Aarteil S."/>
            <person name="Calhoun S."/>
            <person name="Haridas S."/>
            <person name="Kuo A."/>
            <person name="Mondo S."/>
            <person name="Pangilinan J."/>
            <person name="Riley R."/>
            <person name="Labutti K."/>
            <person name="Andreopoulos B."/>
            <person name="Lipzen A."/>
            <person name="Chen C."/>
            <person name="Yanf M."/>
            <person name="Daum C."/>
            <person name="Ng V."/>
            <person name="Clum A."/>
            <person name="Ohm R."/>
            <person name="Martin F."/>
            <person name="Silar P."/>
            <person name="Natvig D."/>
            <person name="Lalanne C."/>
            <person name="Gautier V."/>
            <person name="Ament-Velasquez S.L."/>
            <person name="Kruys A."/>
            <person name="Hutchinson M.I."/>
            <person name="Powell A.J."/>
            <person name="Barry K."/>
            <person name="Miller A.N."/>
            <person name="Grigoriev I.V."/>
            <person name="Debuchy R."/>
            <person name="Gladieux P."/>
            <person name="Thoren M.H."/>
            <person name="Johannesson H."/>
        </authorList>
    </citation>
    <scope>NUCLEOTIDE SEQUENCE</scope>
    <source>
        <strain evidence="2">CBS 538.74</strain>
    </source>
</reference>
<reference evidence="2" key="1">
    <citation type="journal article" date="2023" name="Mol. Phylogenet. Evol.">
        <title>Genome-scale phylogeny and comparative genomics of the fungal order Sordariales.</title>
        <authorList>
            <person name="Hensen N."/>
            <person name="Bonometti L."/>
            <person name="Westerberg I."/>
            <person name="Brannstrom I.O."/>
            <person name="Guillou S."/>
            <person name="Cros-Aarteil S."/>
            <person name="Calhoun S."/>
            <person name="Haridas S."/>
            <person name="Kuo A."/>
            <person name="Mondo S."/>
            <person name="Pangilinan J."/>
            <person name="Riley R."/>
            <person name="LaButti K."/>
            <person name="Andreopoulos B."/>
            <person name="Lipzen A."/>
            <person name="Chen C."/>
            <person name="Yan M."/>
            <person name="Daum C."/>
            <person name="Ng V."/>
            <person name="Clum A."/>
            <person name="Steindorff A."/>
            <person name="Ohm R.A."/>
            <person name="Martin F."/>
            <person name="Silar P."/>
            <person name="Natvig D.O."/>
            <person name="Lalanne C."/>
            <person name="Gautier V."/>
            <person name="Ament-Velasquez S.L."/>
            <person name="Kruys A."/>
            <person name="Hutchinson M.I."/>
            <person name="Powell A.J."/>
            <person name="Barry K."/>
            <person name="Miller A.N."/>
            <person name="Grigoriev I.V."/>
            <person name="Debuchy R."/>
            <person name="Gladieux P."/>
            <person name="Hiltunen Thoren M."/>
            <person name="Johannesson H."/>
        </authorList>
    </citation>
    <scope>NUCLEOTIDE SEQUENCE</scope>
    <source>
        <strain evidence="2">CBS 538.74</strain>
    </source>
</reference>
<dbReference type="PANTHER" id="PTHR21054:SF2">
    <property type="entry name" value="MIP04191P"/>
    <property type="match status" value="1"/>
</dbReference>
<organism evidence="2 3">
    <name type="scientific">Chaetomidium leptoderma</name>
    <dbReference type="NCBI Taxonomy" id="669021"/>
    <lineage>
        <taxon>Eukaryota</taxon>
        <taxon>Fungi</taxon>
        <taxon>Dikarya</taxon>
        <taxon>Ascomycota</taxon>
        <taxon>Pezizomycotina</taxon>
        <taxon>Sordariomycetes</taxon>
        <taxon>Sordariomycetidae</taxon>
        <taxon>Sordariales</taxon>
        <taxon>Chaetomiaceae</taxon>
        <taxon>Chaetomidium</taxon>
    </lineage>
</organism>
<dbReference type="InterPro" id="IPR053002">
    <property type="entry name" value="Metalloproteinase_M10B"/>
</dbReference>
<evidence type="ECO:0000313" key="2">
    <source>
        <dbReference type="EMBL" id="KAK4156560.1"/>
    </source>
</evidence>